<reference evidence="1" key="1">
    <citation type="submission" date="2018-05" db="EMBL/GenBank/DDBJ databases">
        <authorList>
            <person name="Lanie J.A."/>
            <person name="Ng W.-L."/>
            <person name="Kazmierczak K.M."/>
            <person name="Andrzejewski T.M."/>
            <person name="Davidsen T.M."/>
            <person name="Wayne K.J."/>
            <person name="Tettelin H."/>
            <person name="Glass J.I."/>
            <person name="Rusch D."/>
            <person name="Podicherti R."/>
            <person name="Tsui H.-C.T."/>
            <person name="Winkler M.E."/>
        </authorList>
    </citation>
    <scope>NUCLEOTIDE SEQUENCE</scope>
</reference>
<organism evidence="1">
    <name type="scientific">marine metagenome</name>
    <dbReference type="NCBI Taxonomy" id="408172"/>
    <lineage>
        <taxon>unclassified sequences</taxon>
        <taxon>metagenomes</taxon>
        <taxon>ecological metagenomes</taxon>
    </lineage>
</organism>
<proteinExistence type="predicted"/>
<protein>
    <recommendedName>
        <fullName evidence="2">Gluconate 2-dehydrogenase subunit 3 family protein</fullName>
    </recommendedName>
</protein>
<gene>
    <name evidence="1" type="ORF">METZ01_LOCUS95141</name>
</gene>
<dbReference type="InterPro" id="IPR027056">
    <property type="entry name" value="Gluconate_2DH_su3"/>
</dbReference>
<dbReference type="Pfam" id="PF13618">
    <property type="entry name" value="Gluconate_2-dh3"/>
    <property type="match status" value="1"/>
</dbReference>
<dbReference type="EMBL" id="UINC01009426">
    <property type="protein sequence ID" value="SVA42287.1"/>
    <property type="molecule type" value="Genomic_DNA"/>
</dbReference>
<sequence>MASQHSTQEKLLEAIMDRMIPAIEDLPSAGQMGLTAEIIQLAAKQKRFEDLFNSATETFESSYPDFLTSSTSVQDENLETFESNNPDLFNTIRTIVYIVYYKDPRVHTRIGWDGHAPQPQGYEMDPWDESVLVNARKREPFWRKV</sequence>
<evidence type="ECO:0008006" key="2">
    <source>
        <dbReference type="Google" id="ProtNLM"/>
    </source>
</evidence>
<evidence type="ECO:0000313" key="1">
    <source>
        <dbReference type="EMBL" id="SVA42287.1"/>
    </source>
</evidence>
<dbReference type="AlphaFoldDB" id="A0A381VRN1"/>
<name>A0A381VRN1_9ZZZZ</name>
<accession>A0A381VRN1</accession>